<evidence type="ECO:0000256" key="2">
    <source>
        <dbReference type="ARBA" id="ARBA00007973"/>
    </source>
</evidence>
<proteinExistence type="inferred from homology"/>
<evidence type="ECO:0000313" key="5">
    <source>
        <dbReference type="EMBL" id="QBM88797.1"/>
    </source>
</evidence>
<comment type="similarity">
    <text evidence="2">Belongs to the IRC6 family.</text>
</comment>
<evidence type="ECO:0000256" key="4">
    <source>
        <dbReference type="ARBA" id="ARBA00022447"/>
    </source>
</evidence>
<keyword evidence="6" id="KW-1185">Reference proteome</keyword>
<name>A0A4P6XN21_9ASCO</name>
<accession>A0A4P6XN21</accession>
<dbReference type="InterPro" id="IPR034627">
    <property type="entry name" value="Irc6"/>
</dbReference>
<evidence type="ECO:0000256" key="3">
    <source>
        <dbReference type="ARBA" id="ARBA00015902"/>
    </source>
</evidence>
<dbReference type="GO" id="GO:0030674">
    <property type="term" value="F:protein-macromolecule adaptor activity"/>
    <property type="evidence" value="ECO:0007669"/>
    <property type="project" value="TreeGrafter"/>
</dbReference>
<gene>
    <name evidence="5" type="ORF">METSCH_C07780</name>
</gene>
<dbReference type="Gene3D" id="3.40.50.11960">
    <property type="match status" value="1"/>
</dbReference>
<comment type="function">
    <text evidence="1">Involved in gross chromosomal rearrangements (GCRs) and telomere healing.</text>
</comment>
<dbReference type="STRING" id="2163413.A0A4P6XN21"/>
<dbReference type="EMBL" id="CP034458">
    <property type="protein sequence ID" value="QBM88797.1"/>
    <property type="molecule type" value="Genomic_DNA"/>
</dbReference>
<protein>
    <recommendedName>
        <fullName evidence="3">Increased recombination centers protein 6</fullName>
    </recommendedName>
</protein>
<evidence type="ECO:0000313" key="6">
    <source>
        <dbReference type="Proteomes" id="UP000292447"/>
    </source>
</evidence>
<organism evidence="5 6">
    <name type="scientific">Metschnikowia aff. pulcherrima</name>
    <dbReference type="NCBI Taxonomy" id="2163413"/>
    <lineage>
        <taxon>Eukaryota</taxon>
        <taxon>Fungi</taxon>
        <taxon>Dikarya</taxon>
        <taxon>Ascomycota</taxon>
        <taxon>Saccharomycotina</taxon>
        <taxon>Pichiomycetes</taxon>
        <taxon>Metschnikowiaceae</taxon>
        <taxon>Metschnikowia</taxon>
    </lineage>
</organism>
<dbReference type="Pfam" id="PF10199">
    <property type="entry name" value="Adaptin_binding"/>
    <property type="match status" value="1"/>
</dbReference>
<reference evidence="6" key="1">
    <citation type="submission" date="2019-03" db="EMBL/GenBank/DDBJ databases">
        <title>Snf2 controls pulcherriminic acid biosynthesis and connects pigmentation and antifungal activity of the yeast Metschnikowia pulcherrima.</title>
        <authorList>
            <person name="Gore-Lloyd D."/>
            <person name="Sumann I."/>
            <person name="Brachmann A.O."/>
            <person name="Schneeberger K."/>
            <person name="Ortiz-Merino R.A."/>
            <person name="Moreno-Beltran M."/>
            <person name="Schlaefli M."/>
            <person name="Kirner P."/>
            <person name="Santos Kron A."/>
            <person name="Wolfe K.H."/>
            <person name="Piel J."/>
            <person name="Ahrens C.H."/>
            <person name="Henk D."/>
            <person name="Freimoser F.M."/>
        </authorList>
    </citation>
    <scope>NUCLEOTIDE SEQUENCE [LARGE SCALE GENOMIC DNA]</scope>
    <source>
        <strain evidence="6">APC 1.2</strain>
    </source>
</reference>
<dbReference type="GO" id="GO:0016192">
    <property type="term" value="P:vesicle-mediated transport"/>
    <property type="evidence" value="ECO:0007669"/>
    <property type="project" value="InterPro"/>
</dbReference>
<sequence length="269" mass="30473">MASNNVLVLGPPHSGKIRVAQHVTKDLDTSTIHAESHSGLIYSFRLVTKYYCLRVNLLVEEFPDSRNSPDSTIALLEAFCNEFRTSEFSELRDELDGLVFTLDVSKHSEAMSLVDLYLKLKDMFEDDGVFMAVVAFGNASQQNLDDLEDKVAARGVEFINFIEQGTNEYSEKLGRDRLMEIFEAHEWSHMEPRTKSNETLSPGSQEPVAAPEVLLLKNDIDDEGEQTPRADLDTLFAKLKVDKLRAAGMSEKDKKTFVDELVEDYMEYF</sequence>
<dbReference type="AlphaFoldDB" id="A0A4P6XN21"/>
<keyword evidence="4" id="KW-0160">Chromosomal rearrangement</keyword>
<dbReference type="PANTHER" id="PTHR28043">
    <property type="entry name" value="INCREASED RECOMBINATION CENTERS PROTEIN 6"/>
    <property type="match status" value="1"/>
</dbReference>
<dbReference type="PANTHER" id="PTHR28043:SF1">
    <property type="entry name" value="INCREASED RECOMBINATION CENTERS PROTEIN 6"/>
    <property type="match status" value="1"/>
</dbReference>
<evidence type="ECO:0000256" key="1">
    <source>
        <dbReference type="ARBA" id="ARBA00002976"/>
    </source>
</evidence>
<dbReference type="Proteomes" id="UP000292447">
    <property type="component" value="Chromosome III"/>
</dbReference>